<keyword evidence="2" id="KW-1185">Reference proteome</keyword>
<comment type="caution">
    <text evidence="1">The sequence shown here is derived from an EMBL/GenBank/DDBJ whole genome shotgun (WGS) entry which is preliminary data.</text>
</comment>
<dbReference type="RefSeq" id="WP_413271224.1">
    <property type="nucleotide sequence ID" value="NZ_JBHFNQ010000112.1"/>
</dbReference>
<evidence type="ECO:0000313" key="1">
    <source>
        <dbReference type="EMBL" id="MFB2878144.1"/>
    </source>
</evidence>
<name>A0ABV4X5Y2_9CYAN</name>
<dbReference type="InterPro" id="IPR022573">
    <property type="entry name" value="DUF2887"/>
</dbReference>
<reference evidence="1 2" key="1">
    <citation type="submission" date="2024-09" db="EMBL/GenBank/DDBJ databases">
        <title>Floridaenema gen nov. (Aerosakkonemataceae, Aerosakkonematales ord. nov., Cyanobacteria) from benthic tropical and subtropical fresh waters, with the description of four new species.</title>
        <authorList>
            <person name="Moretto J.A."/>
            <person name="Berthold D.E."/>
            <person name="Lefler F.W."/>
            <person name="Huang I.-S."/>
            <person name="Laughinghouse H. IV."/>
        </authorList>
    </citation>
    <scope>NUCLEOTIDE SEQUENCE [LARGE SCALE GENOMIC DNA]</scope>
    <source>
        <strain evidence="1 2">BLCC-F46</strain>
    </source>
</reference>
<gene>
    <name evidence="1" type="ORF">ACE1CC_14925</name>
</gene>
<dbReference type="Proteomes" id="UP001576774">
    <property type="component" value="Unassembled WGS sequence"/>
</dbReference>
<dbReference type="PANTHER" id="PTHR35586:SF2">
    <property type="entry name" value="SLL1542 PROTEIN"/>
    <property type="match status" value="1"/>
</dbReference>
<dbReference type="Pfam" id="PF11103">
    <property type="entry name" value="DUF2887"/>
    <property type="match status" value="1"/>
</dbReference>
<dbReference type="EMBL" id="JBHFNQ010000112">
    <property type="protein sequence ID" value="MFB2878144.1"/>
    <property type="molecule type" value="Genomic_DNA"/>
</dbReference>
<dbReference type="InterPro" id="IPR010106">
    <property type="entry name" value="RpnA"/>
</dbReference>
<dbReference type="PANTHER" id="PTHR35586">
    <property type="entry name" value="SLL1691 PROTEIN"/>
    <property type="match status" value="1"/>
</dbReference>
<proteinExistence type="predicted"/>
<evidence type="ECO:0000313" key="2">
    <source>
        <dbReference type="Proteomes" id="UP001576774"/>
    </source>
</evidence>
<organism evidence="1 2">
    <name type="scientific">Floridaenema aerugineum BLCC-F46</name>
    <dbReference type="NCBI Taxonomy" id="3153654"/>
    <lineage>
        <taxon>Bacteria</taxon>
        <taxon>Bacillati</taxon>
        <taxon>Cyanobacteriota</taxon>
        <taxon>Cyanophyceae</taxon>
        <taxon>Oscillatoriophycideae</taxon>
        <taxon>Aerosakkonematales</taxon>
        <taxon>Aerosakkonemataceae</taxon>
        <taxon>Floridanema</taxon>
        <taxon>Floridanema aerugineum</taxon>
    </lineage>
</organism>
<accession>A0ABV4X5Y2</accession>
<sequence>MKTDSLFYRLFQTFPSIFFELINHPPEEANNYQFSSVEIKQTAFRIDGVFLPAAGEENPIYFLEVQFQPDQKFYSRFFTEIFLYLNQTELTNNWRGVIIYPSQSIDTGETERYIELLNSGRVRRIYLNELDSTTEQSIGIETIKLVIENESSTETKARELINQIRSEITDEATQRELLQLIETIIVYKLPSKSRQEIEAMFGLSELKQTRFYQEAFQEGEITGKLAAVRPMLALGASVEQIAEALGLDVEEVRKAAQPESSN</sequence>
<protein>
    <submittedName>
        <fullName evidence="1">Rpn family recombination-promoting nuclease/putative transposase</fullName>
    </submittedName>
</protein>
<dbReference type="NCBIfam" id="TIGR01784">
    <property type="entry name" value="T_den_put_tspse"/>
    <property type="match status" value="1"/>
</dbReference>